<dbReference type="PROSITE" id="PS50262">
    <property type="entry name" value="G_PROTEIN_RECEP_F1_2"/>
    <property type="match status" value="1"/>
</dbReference>
<evidence type="ECO:0000256" key="4">
    <source>
        <dbReference type="ARBA" id="ARBA00022989"/>
    </source>
</evidence>
<evidence type="ECO:0000256" key="10">
    <source>
        <dbReference type="SAM" id="Phobius"/>
    </source>
</evidence>
<dbReference type="GO" id="GO:0005886">
    <property type="term" value="C:plasma membrane"/>
    <property type="evidence" value="ECO:0007669"/>
    <property type="project" value="UniProtKB-SubCell"/>
</dbReference>
<evidence type="ECO:0000256" key="2">
    <source>
        <dbReference type="ARBA" id="ARBA00022475"/>
    </source>
</evidence>
<feature type="transmembrane region" description="Helical" evidence="10">
    <location>
        <begin position="119"/>
        <end position="140"/>
    </location>
</feature>
<reference evidence="12" key="2">
    <citation type="submission" date="2025-09" db="UniProtKB">
        <authorList>
            <consortium name="Ensembl"/>
        </authorList>
    </citation>
    <scope>IDENTIFICATION</scope>
</reference>
<dbReference type="STRING" id="205130.ENSMAMP00000006797"/>
<dbReference type="SUPFAM" id="SSF81321">
    <property type="entry name" value="Family A G protein-coupled receptor-like"/>
    <property type="match status" value="1"/>
</dbReference>
<dbReference type="PANTHER" id="PTHR24248:SF201">
    <property type="entry name" value="5-HYDROXYTRYPTAMINE RECEPTOR 1B"/>
    <property type="match status" value="1"/>
</dbReference>
<dbReference type="GO" id="GO:0004930">
    <property type="term" value="F:G protein-coupled receptor activity"/>
    <property type="evidence" value="ECO:0007669"/>
    <property type="project" value="UniProtKB-KW"/>
</dbReference>
<dbReference type="PROSITE" id="PS00237">
    <property type="entry name" value="G_PROTEIN_RECEP_F1_1"/>
    <property type="match status" value="1"/>
</dbReference>
<protein>
    <recommendedName>
        <fullName evidence="11">G-protein coupled receptors family 1 profile domain-containing protein</fullName>
    </recommendedName>
</protein>
<evidence type="ECO:0000313" key="12">
    <source>
        <dbReference type="Ensembl" id="ENSMAMP00000006797.2"/>
    </source>
</evidence>
<comment type="subcellular location">
    <subcellularLocation>
        <location evidence="1">Cell membrane</location>
        <topology evidence="1">Multi-pass membrane protein</topology>
    </subcellularLocation>
</comment>
<name>A0A3Q3KZR2_9TELE</name>
<evidence type="ECO:0000256" key="1">
    <source>
        <dbReference type="ARBA" id="ARBA00004651"/>
    </source>
</evidence>
<keyword evidence="7 9" id="KW-0675">Receptor</keyword>
<evidence type="ECO:0000256" key="7">
    <source>
        <dbReference type="ARBA" id="ARBA00023170"/>
    </source>
</evidence>
<feature type="transmembrane region" description="Helical" evidence="10">
    <location>
        <begin position="268"/>
        <end position="288"/>
    </location>
</feature>
<feature type="transmembrane region" description="Helical" evidence="10">
    <location>
        <begin position="20"/>
        <end position="40"/>
    </location>
</feature>
<dbReference type="Ensembl" id="ENSMAMT00000006983.2">
    <property type="protein sequence ID" value="ENSMAMP00000006797.2"/>
    <property type="gene ID" value="ENSMAMG00000004628.2"/>
</dbReference>
<evidence type="ECO:0000259" key="11">
    <source>
        <dbReference type="PROSITE" id="PS50262"/>
    </source>
</evidence>
<evidence type="ECO:0000256" key="9">
    <source>
        <dbReference type="RuleBase" id="RU000688"/>
    </source>
</evidence>
<feature type="transmembrane region" description="Helical" evidence="10">
    <location>
        <begin position="160"/>
        <end position="179"/>
    </location>
</feature>
<keyword evidence="3 9" id="KW-0812">Transmembrane</keyword>
<dbReference type="Pfam" id="PF00001">
    <property type="entry name" value="7tm_1"/>
    <property type="match status" value="1"/>
</dbReference>
<dbReference type="InterPro" id="IPR017452">
    <property type="entry name" value="GPCR_Rhodpsn_7TM"/>
</dbReference>
<keyword evidence="4 10" id="KW-1133">Transmembrane helix</keyword>
<keyword evidence="6 10" id="KW-0472">Membrane</keyword>
<evidence type="ECO:0000256" key="3">
    <source>
        <dbReference type="ARBA" id="ARBA00022692"/>
    </source>
</evidence>
<dbReference type="AlphaFoldDB" id="A0A3Q3KZR2"/>
<keyword evidence="13" id="KW-1185">Reference proteome</keyword>
<accession>A0A3Q3KZR2</accession>
<feature type="domain" description="G-protein coupled receptors family 1 profile" evidence="11">
    <location>
        <begin position="1"/>
        <end position="319"/>
    </location>
</feature>
<comment type="similarity">
    <text evidence="9">Belongs to the G-protein coupled receptor 1 family.</text>
</comment>
<organism evidence="12 13">
    <name type="scientific">Mastacembelus armatus</name>
    <name type="common">zig-zag eel</name>
    <dbReference type="NCBI Taxonomy" id="205130"/>
    <lineage>
        <taxon>Eukaryota</taxon>
        <taxon>Metazoa</taxon>
        <taxon>Chordata</taxon>
        <taxon>Craniata</taxon>
        <taxon>Vertebrata</taxon>
        <taxon>Euteleostomi</taxon>
        <taxon>Actinopterygii</taxon>
        <taxon>Neopterygii</taxon>
        <taxon>Teleostei</taxon>
        <taxon>Neoteleostei</taxon>
        <taxon>Acanthomorphata</taxon>
        <taxon>Anabantaria</taxon>
        <taxon>Synbranchiformes</taxon>
        <taxon>Mastacembelidae</taxon>
        <taxon>Mastacembelus</taxon>
    </lineage>
</organism>
<dbReference type="PRINTS" id="PR00237">
    <property type="entry name" value="GPCRRHODOPSN"/>
</dbReference>
<dbReference type="PANTHER" id="PTHR24248">
    <property type="entry name" value="ADRENERGIC RECEPTOR-RELATED G-PROTEIN COUPLED RECEPTOR"/>
    <property type="match status" value="1"/>
</dbReference>
<dbReference type="SMART" id="SM01381">
    <property type="entry name" value="7TM_GPCR_Srsx"/>
    <property type="match status" value="1"/>
</dbReference>
<dbReference type="GO" id="GO:0071880">
    <property type="term" value="P:adenylate cyclase-activating adrenergic receptor signaling pathway"/>
    <property type="evidence" value="ECO:0007669"/>
    <property type="project" value="TreeGrafter"/>
</dbReference>
<dbReference type="Proteomes" id="UP000261640">
    <property type="component" value="Unplaced"/>
</dbReference>
<dbReference type="GO" id="GO:0043410">
    <property type="term" value="P:positive regulation of MAPK cascade"/>
    <property type="evidence" value="ECO:0007669"/>
    <property type="project" value="TreeGrafter"/>
</dbReference>
<reference evidence="12" key="1">
    <citation type="submission" date="2025-08" db="UniProtKB">
        <authorList>
            <consortium name="Ensembl"/>
        </authorList>
    </citation>
    <scope>IDENTIFICATION</scope>
</reference>
<proteinExistence type="inferred from homology"/>
<evidence type="ECO:0000313" key="13">
    <source>
        <dbReference type="Proteomes" id="UP000261640"/>
    </source>
</evidence>
<sequence>MIFLISVEDTVTKDKSRVELPGSLTLITFATTLSNAFVIATIYQSRKLHTPANFLIASLALYTVSQTWTLGQVVCDIWLSSDITCCTASILHLCVIALDRYWAITDAVEYSKKRTLGRAAGMIATAWVIAISISLPPFFWRQVKAEEVTSCNVNTDHIFYTIYSTFGAFYIPTLLLIACTGGSTWKPEAHPEAVAKQAGEETHLGAPDHQLPGSVASTTSLNYGTNDTSSCDTTSSANVSQVKVTVSDALLEKKRISAARERKATKTLGIILGAYIVCWLPFFIYTLLVPVCESCFQPELFDIFTWLGYLNSLINPSFNTMSNEDFKQAFHKLIRFRCCRA</sequence>
<keyword evidence="8 9" id="KW-0807">Transducer</keyword>
<dbReference type="InterPro" id="IPR000276">
    <property type="entry name" value="GPCR_Rhodpsn"/>
</dbReference>
<evidence type="ECO:0000256" key="5">
    <source>
        <dbReference type="ARBA" id="ARBA00023040"/>
    </source>
</evidence>
<keyword evidence="2" id="KW-1003">Cell membrane</keyword>
<dbReference type="Gene3D" id="1.20.1070.10">
    <property type="entry name" value="Rhodopsin 7-helix transmembrane proteins"/>
    <property type="match status" value="1"/>
</dbReference>
<dbReference type="GeneTree" id="ENSGT01010000222287"/>
<dbReference type="InParanoid" id="A0A3Q3KZR2"/>
<evidence type="ECO:0000256" key="8">
    <source>
        <dbReference type="ARBA" id="ARBA00023224"/>
    </source>
</evidence>
<evidence type="ECO:0000256" key="6">
    <source>
        <dbReference type="ARBA" id="ARBA00023136"/>
    </source>
</evidence>
<keyword evidence="5 9" id="KW-0297">G-protein coupled receptor</keyword>